<dbReference type="InterPro" id="IPR051517">
    <property type="entry name" value="IFITM_antiviral_protein"/>
</dbReference>
<dbReference type="GO" id="GO:0005886">
    <property type="term" value="C:plasma membrane"/>
    <property type="evidence" value="ECO:0007669"/>
    <property type="project" value="TreeGrafter"/>
</dbReference>
<name>A0A3P8TH06_AMPPE</name>
<feature type="transmembrane region" description="Helical" evidence="6">
    <location>
        <begin position="93"/>
        <end position="117"/>
    </location>
</feature>
<evidence type="ECO:0000256" key="6">
    <source>
        <dbReference type="SAM" id="Phobius"/>
    </source>
</evidence>
<dbReference type="AlphaFoldDB" id="A0A3P8TH06"/>
<comment type="subcellular location">
    <subcellularLocation>
        <location evidence="1">Membrane</location>
    </subcellularLocation>
</comment>
<evidence type="ECO:0000256" key="5">
    <source>
        <dbReference type="ARBA" id="ARBA00023136"/>
    </source>
</evidence>
<feature type="transmembrane region" description="Helical" evidence="6">
    <location>
        <begin position="45"/>
        <end position="66"/>
    </location>
</feature>
<dbReference type="Ensembl" id="ENSAPET00000023196.1">
    <property type="protein sequence ID" value="ENSAPEP00000022597.1"/>
    <property type="gene ID" value="ENSAPEG00000016022.1"/>
</dbReference>
<keyword evidence="5 6" id="KW-0472">Membrane</keyword>
<dbReference type="STRING" id="161767.ENSAPEP00000022597"/>
<keyword evidence="3 6" id="KW-0812">Transmembrane</keyword>
<dbReference type="PANTHER" id="PTHR13999">
    <property type="entry name" value="INTERFERON INDUCIBLE TRANSMEMBRANE PROTEIN"/>
    <property type="match status" value="1"/>
</dbReference>
<comment type="similarity">
    <text evidence="2">Belongs to the CD225/Dispanin family.</text>
</comment>
<dbReference type="Pfam" id="PF04505">
    <property type="entry name" value="CD225"/>
    <property type="match status" value="1"/>
</dbReference>
<reference evidence="7" key="2">
    <citation type="submission" date="2025-08" db="UniProtKB">
        <authorList>
            <consortium name="Ensembl"/>
        </authorList>
    </citation>
    <scope>IDENTIFICATION</scope>
</reference>
<dbReference type="Proteomes" id="UP000265080">
    <property type="component" value="Chromosome 14"/>
</dbReference>
<dbReference type="InterPro" id="IPR007593">
    <property type="entry name" value="CD225/Dispanin_fam"/>
</dbReference>
<evidence type="ECO:0000256" key="3">
    <source>
        <dbReference type="ARBA" id="ARBA00022692"/>
    </source>
</evidence>
<organism evidence="7 8">
    <name type="scientific">Amphiprion percula</name>
    <name type="common">Orange clownfish</name>
    <name type="synonym">Lutjanus percula</name>
    <dbReference type="NCBI Taxonomy" id="161767"/>
    <lineage>
        <taxon>Eukaryota</taxon>
        <taxon>Metazoa</taxon>
        <taxon>Chordata</taxon>
        <taxon>Craniata</taxon>
        <taxon>Vertebrata</taxon>
        <taxon>Euteleostomi</taxon>
        <taxon>Actinopterygii</taxon>
        <taxon>Neopterygii</taxon>
        <taxon>Teleostei</taxon>
        <taxon>Neoteleostei</taxon>
        <taxon>Acanthomorphata</taxon>
        <taxon>Ovalentaria</taxon>
        <taxon>Pomacentridae</taxon>
        <taxon>Amphiprion</taxon>
    </lineage>
</organism>
<evidence type="ECO:0000256" key="2">
    <source>
        <dbReference type="ARBA" id="ARBA00006843"/>
    </source>
</evidence>
<evidence type="ECO:0000313" key="8">
    <source>
        <dbReference type="Proteomes" id="UP000265080"/>
    </source>
</evidence>
<evidence type="ECO:0000256" key="4">
    <source>
        <dbReference type="ARBA" id="ARBA00022989"/>
    </source>
</evidence>
<sequence>MDQRKPRREFALVPLQGVPYGQSEHPGIVQHTTVNIIAEPPKDHIIWSIFSLFYMNSFCLGLAALIHSIKARDRKMVGDLPGARWYRSTVRSLNIAATVVTCVIVLIFIITFSVIAAQENYYYSRYNSYGYYRR</sequence>
<reference evidence="7" key="3">
    <citation type="submission" date="2025-09" db="UniProtKB">
        <authorList>
            <consortium name="Ensembl"/>
        </authorList>
    </citation>
    <scope>IDENTIFICATION</scope>
</reference>
<protein>
    <submittedName>
        <fullName evidence="7">Uncharacterized protein</fullName>
    </submittedName>
</protein>
<dbReference type="PANTHER" id="PTHR13999:SF31">
    <property type="entry name" value="IFITM1-RELATED"/>
    <property type="match status" value="1"/>
</dbReference>
<proteinExistence type="inferred from homology"/>
<reference evidence="7 8" key="1">
    <citation type="submission" date="2018-03" db="EMBL/GenBank/DDBJ databases">
        <title>Finding Nemo's genes: A chromosome-scale reference assembly of the genome of the orange clownfish Amphiprion percula.</title>
        <authorList>
            <person name="Lehmann R."/>
        </authorList>
    </citation>
    <scope>NUCLEOTIDE SEQUENCE</scope>
</reference>
<evidence type="ECO:0000313" key="7">
    <source>
        <dbReference type="Ensembl" id="ENSAPEP00000022597.1"/>
    </source>
</evidence>
<dbReference type="OMA" id="VINICSE"/>
<keyword evidence="4 6" id="KW-1133">Transmembrane helix</keyword>
<accession>A0A3P8TH06</accession>
<keyword evidence="8" id="KW-1185">Reference proteome</keyword>
<evidence type="ECO:0000256" key="1">
    <source>
        <dbReference type="ARBA" id="ARBA00004370"/>
    </source>
</evidence>
<dbReference type="GeneTree" id="ENSGT00950000182857"/>